<evidence type="ECO:0000313" key="1">
    <source>
        <dbReference type="EMBL" id="QCI05607.1"/>
    </source>
</evidence>
<dbReference type="Gene3D" id="3.60.15.10">
    <property type="entry name" value="Ribonuclease Z/Hydroxyacylglutathione hydrolase-like"/>
    <property type="match status" value="1"/>
</dbReference>
<dbReference type="InterPro" id="IPR036866">
    <property type="entry name" value="RibonucZ/Hydroxyglut_hydro"/>
</dbReference>
<reference evidence="1" key="1">
    <citation type="journal article" date="2019" name="Mol. Phylogenet. Evol.">
        <title>Morphological evolution and classification of the red algal order Ceramiales inferred using plastid phylogenomics.</title>
        <authorList>
            <person name="Diaz-Tapia P."/>
            <person name="Pasella M.M."/>
            <person name="Verbruggen H."/>
            <person name="Maggs C.A."/>
        </authorList>
    </citation>
    <scope>NUCLEOTIDE SEQUENCE</scope>
    <source>
        <strain evidence="1">PD2928_3</strain>
    </source>
</reference>
<sequence>MHINYLNRRISKFKHLNSSFILKLIAFKDFWIFNCCEGCQYRIIDKGLKINNMSKIIITNLHINNISGLLGLLSSLNLIGRIKALHIYGPVGLKYYLDLGKKYSHTNFNYIVYIHILKTGLVINNYKYRMYSLLINNQYQFIIIQLEEYGTFLLNCAKKNYLTPGPLYGKLKKGLIFILPDGYILNGYKFTSLNFLGNQFSFVSNPYCSRKIVENSLFSSIIIYQ</sequence>
<keyword evidence="1" id="KW-0934">Plastid</keyword>
<proteinExistence type="predicted"/>
<organism evidence="1">
    <name type="scientific">Cryptopleura ramosa</name>
    <dbReference type="NCBI Taxonomy" id="131094"/>
    <lineage>
        <taxon>Eukaryota</taxon>
        <taxon>Rhodophyta</taxon>
        <taxon>Florideophyceae</taxon>
        <taxon>Rhodymeniophycidae</taxon>
        <taxon>Ceramiales</taxon>
        <taxon>Delesseriaceae</taxon>
        <taxon>Cryptopleura</taxon>
    </lineage>
</organism>
<dbReference type="GO" id="GO:0042781">
    <property type="term" value="F:3'-tRNA processing endoribonuclease activity"/>
    <property type="evidence" value="ECO:0007669"/>
    <property type="project" value="TreeGrafter"/>
</dbReference>
<geneLocation type="plastid" evidence="1"/>
<protein>
    <submittedName>
        <fullName evidence="1">Ribonuclease Z</fullName>
    </submittedName>
</protein>
<dbReference type="EMBL" id="MK814635">
    <property type="protein sequence ID" value="QCI05607.1"/>
    <property type="molecule type" value="Genomic_DNA"/>
</dbReference>
<dbReference type="PANTHER" id="PTHR46018">
    <property type="entry name" value="ZINC PHOSPHODIESTERASE ELAC PROTEIN 1"/>
    <property type="match status" value="1"/>
</dbReference>
<dbReference type="PANTHER" id="PTHR46018:SF2">
    <property type="entry name" value="ZINC PHOSPHODIESTERASE ELAC PROTEIN 1"/>
    <property type="match status" value="1"/>
</dbReference>
<reference evidence="1" key="2">
    <citation type="submission" date="2019-04" db="EMBL/GenBank/DDBJ databases">
        <authorList>
            <person name="Pasella M."/>
        </authorList>
    </citation>
    <scope>NUCLEOTIDE SEQUENCE</scope>
    <source>
        <strain evidence="1">PD2928_3</strain>
    </source>
</reference>
<name>A0A4D6WPN9_9FLOR</name>
<accession>A0A4D6WPN9</accession>
<gene>
    <name evidence="1" type="primary">rnz</name>
</gene>
<dbReference type="SUPFAM" id="SSF56281">
    <property type="entry name" value="Metallo-hydrolase/oxidoreductase"/>
    <property type="match status" value="1"/>
</dbReference>
<dbReference type="AlphaFoldDB" id="A0A4D6WPN9"/>